<proteinExistence type="inferred from homology"/>
<dbReference type="InterPro" id="IPR001128">
    <property type="entry name" value="Cyt_P450"/>
</dbReference>
<reference evidence="5 6" key="1">
    <citation type="submission" date="2019-07" db="EMBL/GenBank/DDBJ databases">
        <title>Genomics analysis of Aphanomyces spp. identifies a new class of oomycete effector associated with host adaptation.</title>
        <authorList>
            <person name="Gaulin E."/>
        </authorList>
    </citation>
    <scope>NUCLEOTIDE SEQUENCE [LARGE SCALE GENOMIC DNA]</scope>
    <source>
        <strain evidence="5 6">ATCC 201684</strain>
    </source>
</reference>
<evidence type="ECO:0000256" key="3">
    <source>
        <dbReference type="RuleBase" id="RU000461"/>
    </source>
</evidence>
<keyword evidence="3" id="KW-0560">Oxidoreductase</keyword>
<dbReference type="SUPFAM" id="SSF48264">
    <property type="entry name" value="Cytochrome P450"/>
    <property type="match status" value="1"/>
</dbReference>
<feature type="transmembrane region" description="Helical" evidence="4">
    <location>
        <begin position="12"/>
        <end position="32"/>
    </location>
</feature>
<dbReference type="GO" id="GO:0005506">
    <property type="term" value="F:iron ion binding"/>
    <property type="evidence" value="ECO:0007669"/>
    <property type="project" value="InterPro"/>
</dbReference>
<evidence type="ECO:0000256" key="1">
    <source>
        <dbReference type="ARBA" id="ARBA00010617"/>
    </source>
</evidence>
<gene>
    <name evidence="5" type="ORF">Ae201684_018194</name>
</gene>
<dbReference type="Gene3D" id="1.10.630.10">
    <property type="entry name" value="Cytochrome P450"/>
    <property type="match status" value="1"/>
</dbReference>
<organism evidence="5 6">
    <name type="scientific">Aphanomyces euteiches</name>
    <dbReference type="NCBI Taxonomy" id="100861"/>
    <lineage>
        <taxon>Eukaryota</taxon>
        <taxon>Sar</taxon>
        <taxon>Stramenopiles</taxon>
        <taxon>Oomycota</taxon>
        <taxon>Saprolegniomycetes</taxon>
        <taxon>Saprolegniales</taxon>
        <taxon>Verrucalvaceae</taxon>
        <taxon>Aphanomyces</taxon>
    </lineage>
</organism>
<dbReference type="PANTHER" id="PTHR24291">
    <property type="entry name" value="CYTOCHROME P450 FAMILY 4"/>
    <property type="match status" value="1"/>
</dbReference>
<dbReference type="InterPro" id="IPR002401">
    <property type="entry name" value="Cyt_P450_E_grp-I"/>
</dbReference>
<sequence length="534" mass="59693">MDLIQLSSIHPVATAAAALVMAGASTMLYYFVIEPATNSLNALPGPPSSHWFFGSMKEIINAKWEEGNYPEPFLSWYANVPRLTLMMSFRVKKYGGAVHFRAVMTHRVMLSDPEALKHVHVVNNDNYPRAMEIRNILRVVLGGDGLLSTEGETHHHMRKMLTPHNGFAKVREFVDIFAHHARQLSNHLKQVADQGVAVDMHEFFTKMTLDVIGVCAFGYNFGSLENGNDRVLDAYKVTSQPPELFNEVASMYIPGFDKWPLPHLAKKREAKRILLEKVDNVIASKLQAPRDVNRPTDLVDLILEVEAGQQRVTPEEARCHVMTFMFAGHETTSTTLSWVLAMLATHPEMENIARKECQAVAATSEGGVIGSKSLSELEYTTAFIQETLRVFPTAVHTATRECISDDHVPMSDGKPIFIPKGTTIYISLVALHHNPKYWSQPDEFIPERFLEGSAVYEADKGLRNGHGNTFTYMPFSAGPKNCIGMRFAMAELQVVISNLLLQFSFRLTDKANISPQLTTTLRPVDLNMTIHSVA</sequence>
<dbReference type="Proteomes" id="UP000481153">
    <property type="component" value="Unassembled WGS sequence"/>
</dbReference>
<dbReference type="PRINTS" id="PR00385">
    <property type="entry name" value="P450"/>
</dbReference>
<keyword evidence="4" id="KW-0472">Membrane</keyword>
<protein>
    <recommendedName>
        <fullName evidence="7">Cytochrome P450</fullName>
    </recommendedName>
</protein>
<dbReference type="InterPro" id="IPR036396">
    <property type="entry name" value="Cyt_P450_sf"/>
</dbReference>
<dbReference type="InterPro" id="IPR017972">
    <property type="entry name" value="Cyt_P450_CS"/>
</dbReference>
<dbReference type="PANTHER" id="PTHR24291:SF175">
    <property type="entry name" value="CYTOCHROME P450"/>
    <property type="match status" value="1"/>
</dbReference>
<keyword evidence="4" id="KW-1133">Transmembrane helix</keyword>
<keyword evidence="2 3" id="KW-0408">Iron</keyword>
<keyword evidence="2 3" id="KW-0349">Heme</keyword>
<dbReference type="GO" id="GO:0004497">
    <property type="term" value="F:monooxygenase activity"/>
    <property type="evidence" value="ECO:0007669"/>
    <property type="project" value="UniProtKB-KW"/>
</dbReference>
<name>A0A6G0W7C7_9STRA</name>
<keyword evidence="3" id="KW-0503">Monooxygenase</keyword>
<evidence type="ECO:0000313" key="6">
    <source>
        <dbReference type="Proteomes" id="UP000481153"/>
    </source>
</evidence>
<comment type="caution">
    <text evidence="5">The sequence shown here is derived from an EMBL/GenBank/DDBJ whole genome shotgun (WGS) entry which is preliminary data.</text>
</comment>
<dbReference type="InterPro" id="IPR050196">
    <property type="entry name" value="Cytochrome_P450_Monoox"/>
</dbReference>
<dbReference type="GO" id="GO:0016705">
    <property type="term" value="F:oxidoreductase activity, acting on paired donors, with incorporation or reduction of molecular oxygen"/>
    <property type="evidence" value="ECO:0007669"/>
    <property type="project" value="InterPro"/>
</dbReference>
<evidence type="ECO:0000256" key="2">
    <source>
        <dbReference type="PIRSR" id="PIRSR602401-1"/>
    </source>
</evidence>
<dbReference type="PROSITE" id="PS00086">
    <property type="entry name" value="CYTOCHROME_P450"/>
    <property type="match status" value="1"/>
</dbReference>
<feature type="binding site" description="axial binding residue" evidence="2">
    <location>
        <position position="482"/>
    </location>
    <ligand>
        <name>heme</name>
        <dbReference type="ChEBI" id="CHEBI:30413"/>
    </ligand>
    <ligandPart>
        <name>Fe</name>
        <dbReference type="ChEBI" id="CHEBI:18248"/>
    </ligandPart>
</feature>
<dbReference type="AlphaFoldDB" id="A0A6G0W7C7"/>
<evidence type="ECO:0000256" key="4">
    <source>
        <dbReference type="SAM" id="Phobius"/>
    </source>
</evidence>
<comment type="similarity">
    <text evidence="1 3">Belongs to the cytochrome P450 family.</text>
</comment>
<accession>A0A6G0W7C7</accession>
<evidence type="ECO:0000313" key="5">
    <source>
        <dbReference type="EMBL" id="KAF0722714.1"/>
    </source>
</evidence>
<dbReference type="VEuPathDB" id="FungiDB:AeMF1_005900"/>
<dbReference type="EMBL" id="VJMJ01000326">
    <property type="protein sequence ID" value="KAF0722714.1"/>
    <property type="molecule type" value="Genomic_DNA"/>
</dbReference>
<dbReference type="GO" id="GO:0020037">
    <property type="term" value="F:heme binding"/>
    <property type="evidence" value="ECO:0007669"/>
    <property type="project" value="InterPro"/>
</dbReference>
<keyword evidence="2 3" id="KW-0479">Metal-binding</keyword>
<keyword evidence="6" id="KW-1185">Reference proteome</keyword>
<evidence type="ECO:0008006" key="7">
    <source>
        <dbReference type="Google" id="ProtNLM"/>
    </source>
</evidence>
<dbReference type="PRINTS" id="PR00463">
    <property type="entry name" value="EP450I"/>
</dbReference>
<comment type="cofactor">
    <cofactor evidence="2">
        <name>heme</name>
        <dbReference type="ChEBI" id="CHEBI:30413"/>
    </cofactor>
</comment>
<dbReference type="Pfam" id="PF00067">
    <property type="entry name" value="p450"/>
    <property type="match status" value="1"/>
</dbReference>
<keyword evidence="4" id="KW-0812">Transmembrane</keyword>